<reference evidence="1 2" key="1">
    <citation type="submission" date="2019-05" db="EMBL/GenBank/DDBJ databases">
        <title>Another draft genome of Portunus trituberculatus and its Hox gene families provides insights of decapod evolution.</title>
        <authorList>
            <person name="Jeong J.-H."/>
            <person name="Song I."/>
            <person name="Kim S."/>
            <person name="Choi T."/>
            <person name="Kim D."/>
            <person name="Ryu S."/>
            <person name="Kim W."/>
        </authorList>
    </citation>
    <scope>NUCLEOTIDE SEQUENCE [LARGE SCALE GENOMIC DNA]</scope>
    <source>
        <tissue evidence="1">Muscle</tissue>
    </source>
</reference>
<comment type="caution">
    <text evidence="1">The sequence shown here is derived from an EMBL/GenBank/DDBJ whole genome shotgun (WGS) entry which is preliminary data.</text>
</comment>
<evidence type="ECO:0000313" key="1">
    <source>
        <dbReference type="EMBL" id="MPC61480.1"/>
    </source>
</evidence>
<gene>
    <name evidence="1" type="ORF">E2C01_055552</name>
</gene>
<dbReference type="Proteomes" id="UP000324222">
    <property type="component" value="Unassembled WGS sequence"/>
</dbReference>
<evidence type="ECO:0000313" key="2">
    <source>
        <dbReference type="Proteomes" id="UP000324222"/>
    </source>
</evidence>
<accession>A0A5B7GMS4</accession>
<protein>
    <submittedName>
        <fullName evidence="1">Uncharacterized protein</fullName>
    </submittedName>
</protein>
<proteinExistence type="predicted"/>
<keyword evidence="2" id="KW-1185">Reference proteome</keyword>
<dbReference type="OrthoDB" id="6373033at2759"/>
<dbReference type="EMBL" id="VSRR010018581">
    <property type="protein sequence ID" value="MPC61480.1"/>
    <property type="molecule type" value="Genomic_DNA"/>
</dbReference>
<sequence length="115" mass="13640">MILNCQQMFAAYQRCWELSPANTESQDAMVTVAQHLTDLWQQERKKYWVSILDQVHRTRSFRDVWYHVNSIWTKFRQQVCDPDPAGRAQELVLQWKEASSFSGLPTEHQEALNQQ</sequence>
<dbReference type="AlphaFoldDB" id="A0A5B7GMS4"/>
<organism evidence="1 2">
    <name type="scientific">Portunus trituberculatus</name>
    <name type="common">Swimming crab</name>
    <name type="synonym">Neptunus trituberculatus</name>
    <dbReference type="NCBI Taxonomy" id="210409"/>
    <lineage>
        <taxon>Eukaryota</taxon>
        <taxon>Metazoa</taxon>
        <taxon>Ecdysozoa</taxon>
        <taxon>Arthropoda</taxon>
        <taxon>Crustacea</taxon>
        <taxon>Multicrustacea</taxon>
        <taxon>Malacostraca</taxon>
        <taxon>Eumalacostraca</taxon>
        <taxon>Eucarida</taxon>
        <taxon>Decapoda</taxon>
        <taxon>Pleocyemata</taxon>
        <taxon>Brachyura</taxon>
        <taxon>Eubrachyura</taxon>
        <taxon>Portunoidea</taxon>
        <taxon>Portunidae</taxon>
        <taxon>Portuninae</taxon>
        <taxon>Portunus</taxon>
    </lineage>
</organism>
<name>A0A5B7GMS4_PORTR</name>